<keyword evidence="4" id="KW-0663">Pyridoxal phosphate</keyword>
<dbReference type="GO" id="GO:0004125">
    <property type="term" value="F:L-seryl-tRNA(Sec) selenium transferase activity"/>
    <property type="evidence" value="ECO:0007669"/>
    <property type="project" value="InterPro"/>
</dbReference>
<keyword evidence="2" id="KW-0963">Cytoplasm</keyword>
<dbReference type="PANTHER" id="PTHR32328">
    <property type="entry name" value="L-SERYL-TRNA(SEC) SELENIUM TRANSFERASE"/>
    <property type="match status" value="1"/>
</dbReference>
<evidence type="ECO:0008006" key="8">
    <source>
        <dbReference type="Google" id="ProtNLM"/>
    </source>
</evidence>
<dbReference type="EMBL" id="UINC01005143">
    <property type="protein sequence ID" value="SVA19368.1"/>
    <property type="molecule type" value="Genomic_DNA"/>
</dbReference>
<dbReference type="InterPro" id="IPR004534">
    <property type="entry name" value="SelA_trans"/>
</dbReference>
<dbReference type="InterPro" id="IPR015424">
    <property type="entry name" value="PyrdxlP-dep_Trfase"/>
</dbReference>
<evidence type="ECO:0000256" key="2">
    <source>
        <dbReference type="ARBA" id="ARBA00022490"/>
    </source>
</evidence>
<dbReference type="PANTHER" id="PTHR32328:SF0">
    <property type="entry name" value="L-SERYL-TRNA(SEC) SELENIUM TRANSFERASE"/>
    <property type="match status" value="1"/>
</dbReference>
<keyword evidence="5" id="KW-0648">Protein biosynthesis</keyword>
<dbReference type="GO" id="GO:0005737">
    <property type="term" value="C:cytoplasm"/>
    <property type="evidence" value="ECO:0007669"/>
    <property type="project" value="InterPro"/>
</dbReference>
<accession>A0A381TV82</accession>
<sequence length="453" mass="50102">MSKLKSLPSVSLIIEKAKGRLNIHENYLKLLINKELDHFRHKIISKDLKIEKDQIIDSIISNISNKASSSLVNIINGTGIVLHTGFGRAPFDGKHLKKVADKLDGYINLEFDLAHNKRGDRQSHIDEHLASICGSESSLVVNNNAAAILLTINALALESEVICSRGQIVEIGGSFRISEIVEKSGGILKEIGTTNRTHVRDYEKAISDKTKLLLWVHTSNYVVKGYTNEVPLEEVVKIGKKYNIPVIADLGSGTFIPLDKYGIPAEIPIKDFVRKGPEIILFSGDKMLGGPQSGIILSSKKIIEKIKSNSIYRTVRCDKITIALLDQIIRSYKKHGFSNLNLSLSLLTRTRENLKKIANEIIKEIPSKKLIMLGASIEDSLVEAGSGSLPQKNIESIALKFNSSSFSANKLSSLFREGDIPVIGYIHKNSFFIDLKAVLPSQISYLIKTIKNI</sequence>
<name>A0A381TV82_9ZZZZ</name>
<evidence type="ECO:0000256" key="4">
    <source>
        <dbReference type="ARBA" id="ARBA00022898"/>
    </source>
</evidence>
<dbReference type="Gene3D" id="3.90.1150.180">
    <property type="match status" value="1"/>
</dbReference>
<dbReference type="Gene3D" id="3.40.640.10">
    <property type="entry name" value="Type I PLP-dependent aspartate aminotransferase-like (Major domain)"/>
    <property type="match status" value="1"/>
</dbReference>
<dbReference type="AlphaFoldDB" id="A0A381TV82"/>
<dbReference type="HAMAP" id="MF_00423">
    <property type="entry name" value="SelA"/>
    <property type="match status" value="1"/>
</dbReference>
<keyword evidence="3" id="KW-0808">Transferase</keyword>
<comment type="cofactor">
    <cofactor evidence="1">
        <name>pyridoxal 5'-phosphate</name>
        <dbReference type="ChEBI" id="CHEBI:597326"/>
    </cofactor>
</comment>
<reference evidence="7" key="1">
    <citation type="submission" date="2018-05" db="EMBL/GenBank/DDBJ databases">
        <authorList>
            <person name="Lanie J.A."/>
            <person name="Ng W.-L."/>
            <person name="Kazmierczak K.M."/>
            <person name="Andrzejewski T.M."/>
            <person name="Davidsen T.M."/>
            <person name="Wayne K.J."/>
            <person name="Tettelin H."/>
            <person name="Glass J.I."/>
            <person name="Rusch D."/>
            <person name="Podicherti R."/>
            <person name="Tsui H.-C.T."/>
            <person name="Winkler M.E."/>
        </authorList>
    </citation>
    <scope>NUCLEOTIDE SEQUENCE</scope>
</reference>
<dbReference type="GO" id="GO:0001514">
    <property type="term" value="P:selenocysteine incorporation"/>
    <property type="evidence" value="ECO:0007669"/>
    <property type="project" value="InterPro"/>
</dbReference>
<dbReference type="Pfam" id="PF03841">
    <property type="entry name" value="SelA"/>
    <property type="match status" value="1"/>
</dbReference>
<evidence type="ECO:0000256" key="5">
    <source>
        <dbReference type="ARBA" id="ARBA00022917"/>
    </source>
</evidence>
<protein>
    <recommendedName>
        <fullName evidence="8">L-seryl-tRNA selenium transferase N-terminal domain-containing protein</fullName>
    </recommendedName>
</protein>
<proteinExistence type="inferred from homology"/>
<dbReference type="InterPro" id="IPR018319">
    <property type="entry name" value="SelA-like"/>
</dbReference>
<evidence type="ECO:0000313" key="7">
    <source>
        <dbReference type="EMBL" id="SVA19368.1"/>
    </source>
</evidence>
<dbReference type="NCBIfam" id="TIGR00474">
    <property type="entry name" value="selA"/>
    <property type="match status" value="1"/>
</dbReference>
<gene>
    <name evidence="7" type="ORF">METZ01_LOCUS72222</name>
</gene>
<keyword evidence="6" id="KW-0711">Selenium</keyword>
<dbReference type="SUPFAM" id="SSF53383">
    <property type="entry name" value="PLP-dependent transferases"/>
    <property type="match status" value="1"/>
</dbReference>
<organism evidence="7">
    <name type="scientific">marine metagenome</name>
    <dbReference type="NCBI Taxonomy" id="408172"/>
    <lineage>
        <taxon>unclassified sequences</taxon>
        <taxon>metagenomes</taxon>
        <taxon>ecological metagenomes</taxon>
    </lineage>
</organism>
<dbReference type="InterPro" id="IPR015421">
    <property type="entry name" value="PyrdxlP-dep_Trfase_major"/>
</dbReference>
<evidence type="ECO:0000256" key="3">
    <source>
        <dbReference type="ARBA" id="ARBA00022679"/>
    </source>
</evidence>
<evidence type="ECO:0000256" key="1">
    <source>
        <dbReference type="ARBA" id="ARBA00001933"/>
    </source>
</evidence>
<evidence type="ECO:0000256" key="6">
    <source>
        <dbReference type="ARBA" id="ARBA00023266"/>
    </source>
</evidence>